<dbReference type="GO" id="GO:0003848">
    <property type="term" value="F:2-amino-4-hydroxy-6-hydroxymethyldihydropteridine diphosphokinase activity"/>
    <property type="evidence" value="ECO:0007669"/>
    <property type="project" value="UniProtKB-EC"/>
</dbReference>
<dbReference type="InterPro" id="IPR011005">
    <property type="entry name" value="Dihydropteroate_synth-like_sf"/>
</dbReference>
<dbReference type="NCBIfam" id="TIGR01496">
    <property type="entry name" value="DHPS"/>
    <property type="match status" value="1"/>
</dbReference>
<dbReference type="GO" id="GO:0046872">
    <property type="term" value="F:metal ion binding"/>
    <property type="evidence" value="ECO:0007669"/>
    <property type="project" value="UniProtKB-KW"/>
</dbReference>
<evidence type="ECO:0000259" key="15">
    <source>
        <dbReference type="PROSITE" id="PS50972"/>
    </source>
</evidence>
<dbReference type="PANTHER" id="PTHR20941:SF1">
    <property type="entry name" value="FOLIC ACID SYNTHESIS PROTEIN FOL1"/>
    <property type="match status" value="1"/>
</dbReference>
<evidence type="ECO:0000256" key="7">
    <source>
        <dbReference type="ARBA" id="ARBA00022679"/>
    </source>
</evidence>
<comment type="pathway">
    <text evidence="4">Cofactor biosynthesis; tetrahydrofolate biosynthesis; 7,8-dihydrofolate from 2-amino-4-hydroxy-6-hydroxymethyl-7,8-dihydropteridine diphosphate and 4-aminobenzoate: step 1/2.</text>
</comment>
<reference evidence="16" key="2">
    <citation type="submission" date="2013-10" db="EMBL/GenBank/DDBJ databases">
        <authorList>
            <person name="Aslett M."/>
        </authorList>
    </citation>
    <scope>NUCLEOTIDE SEQUENCE [LARGE SCALE GENOMIC DNA]</scope>
    <source>
        <strain evidence="16">Weybridge</strain>
    </source>
</reference>
<evidence type="ECO:0000256" key="14">
    <source>
        <dbReference type="ARBA" id="ARBA00023268"/>
    </source>
</evidence>
<evidence type="ECO:0000313" key="17">
    <source>
        <dbReference type="Proteomes" id="UP000030763"/>
    </source>
</evidence>
<dbReference type="InterPro" id="IPR000489">
    <property type="entry name" value="Pterin-binding_dom"/>
</dbReference>
<keyword evidence="17" id="KW-1185">Reference proteome</keyword>
<dbReference type="GO" id="GO:0005524">
    <property type="term" value="F:ATP binding"/>
    <property type="evidence" value="ECO:0007669"/>
    <property type="project" value="UniProtKB-KW"/>
</dbReference>
<dbReference type="GeneID" id="25339564"/>
<evidence type="ECO:0000256" key="12">
    <source>
        <dbReference type="ARBA" id="ARBA00022842"/>
    </source>
</evidence>
<evidence type="ECO:0000256" key="8">
    <source>
        <dbReference type="ARBA" id="ARBA00022723"/>
    </source>
</evidence>
<dbReference type="InterPro" id="IPR035907">
    <property type="entry name" value="Hppk_sf"/>
</dbReference>
<keyword evidence="14" id="KW-0511">Multifunctional enzyme</keyword>
<proteinExistence type="inferred from homology"/>
<comment type="catalytic activity">
    <reaction evidence="2">
        <text>6-hydroxymethyl-7,8-dihydropterin + ATP = (7,8-dihydropterin-6-yl)methyl diphosphate + AMP + H(+)</text>
        <dbReference type="Rhea" id="RHEA:11412"/>
        <dbReference type="ChEBI" id="CHEBI:15378"/>
        <dbReference type="ChEBI" id="CHEBI:30616"/>
        <dbReference type="ChEBI" id="CHEBI:44841"/>
        <dbReference type="ChEBI" id="CHEBI:72950"/>
        <dbReference type="ChEBI" id="CHEBI:456215"/>
        <dbReference type="EC" id="2.7.6.3"/>
    </reaction>
</comment>
<dbReference type="OrthoDB" id="615426at2759"/>
<evidence type="ECO:0000256" key="6">
    <source>
        <dbReference type="ARBA" id="ARBA00009951"/>
    </source>
</evidence>
<reference evidence="16" key="1">
    <citation type="submission" date="2013-10" db="EMBL/GenBank/DDBJ databases">
        <title>Genomic analysis of the causative agents of coccidiosis in chickens.</title>
        <authorList>
            <person name="Reid A.J."/>
            <person name="Blake D."/>
            <person name="Billington K."/>
            <person name="Browne H."/>
            <person name="Dunn M."/>
            <person name="Hung S."/>
            <person name="Kawahara F."/>
            <person name="Miranda-Saavedra D."/>
            <person name="Mourier T."/>
            <person name="Nagra H."/>
            <person name="Otto T.D."/>
            <person name="Rawlings N."/>
            <person name="Sanchez A."/>
            <person name="Sanders M."/>
            <person name="Subramaniam C."/>
            <person name="Tay Y."/>
            <person name="Dear P."/>
            <person name="Doerig C."/>
            <person name="Gruber A."/>
            <person name="Parkinson J."/>
            <person name="Shirley M."/>
            <person name="Wan K.L."/>
            <person name="Berriman M."/>
            <person name="Tomley F."/>
            <person name="Pain A."/>
        </authorList>
    </citation>
    <scope>NUCLEOTIDE SEQUENCE [LARGE SCALE GENOMIC DNA]</scope>
    <source>
        <strain evidence="16">Weybridge</strain>
    </source>
</reference>
<accession>U6M550</accession>
<evidence type="ECO:0000256" key="5">
    <source>
        <dbReference type="ARBA" id="ARBA00005051"/>
    </source>
</evidence>
<dbReference type="GO" id="GO:0046654">
    <property type="term" value="P:tetrahydrofolate biosynthetic process"/>
    <property type="evidence" value="ECO:0007669"/>
    <property type="project" value="UniProtKB-UniPathway"/>
</dbReference>
<keyword evidence="10 16" id="KW-0418">Kinase</keyword>
<dbReference type="Pfam" id="PF00809">
    <property type="entry name" value="Pterin_bind"/>
    <property type="match status" value="1"/>
</dbReference>
<dbReference type="PROSITE" id="PS50972">
    <property type="entry name" value="PTERIN_BINDING"/>
    <property type="match status" value="1"/>
</dbReference>
<feature type="domain" description="Pterin-binding" evidence="15">
    <location>
        <begin position="296"/>
        <end position="469"/>
    </location>
</feature>
<dbReference type="GO" id="GO:0004156">
    <property type="term" value="F:dihydropteroate synthase activity"/>
    <property type="evidence" value="ECO:0007669"/>
    <property type="project" value="UniProtKB-EC"/>
</dbReference>
<keyword evidence="12" id="KW-0460">Magnesium</keyword>
<comment type="similarity">
    <text evidence="6">In the C-terminal section; belongs to the DHPS family.</text>
</comment>
<keyword evidence="11" id="KW-0067">ATP-binding</keyword>
<dbReference type="Gene3D" id="3.20.20.20">
    <property type="entry name" value="Dihydropteroate synthase-like"/>
    <property type="match status" value="1"/>
</dbReference>
<dbReference type="GO" id="GO:0016301">
    <property type="term" value="F:kinase activity"/>
    <property type="evidence" value="ECO:0007669"/>
    <property type="project" value="UniProtKB-KW"/>
</dbReference>
<dbReference type="NCBIfam" id="TIGR01498">
    <property type="entry name" value="folK"/>
    <property type="match status" value="1"/>
</dbReference>
<evidence type="ECO:0000256" key="9">
    <source>
        <dbReference type="ARBA" id="ARBA00022741"/>
    </source>
</evidence>
<evidence type="ECO:0000313" key="16">
    <source>
        <dbReference type="EMBL" id="CDJ59146.1"/>
    </source>
</evidence>
<protein>
    <submittedName>
        <fullName evidence="16">Hydroxymethyldihydropterin pyrophosphokinase-dihydropteroate synthase, putative</fullName>
    </submittedName>
</protein>
<dbReference type="VEuPathDB" id="ToxoDB:EMWEY_00055780"/>
<keyword evidence="7" id="KW-0808">Transferase</keyword>
<dbReference type="GO" id="GO:0005829">
    <property type="term" value="C:cytosol"/>
    <property type="evidence" value="ECO:0007669"/>
    <property type="project" value="TreeGrafter"/>
</dbReference>
<dbReference type="EMBL" id="HG720130">
    <property type="protein sequence ID" value="CDJ59146.1"/>
    <property type="molecule type" value="Genomic_DNA"/>
</dbReference>
<comment type="cofactor">
    <cofactor evidence="3">
        <name>Mg(2+)</name>
        <dbReference type="ChEBI" id="CHEBI:18420"/>
    </cofactor>
</comment>
<dbReference type="SUPFAM" id="SSF55083">
    <property type="entry name" value="6-hydroxymethyl-7,8-dihydropterin pyrophosphokinase, HPPK"/>
    <property type="match status" value="1"/>
</dbReference>
<dbReference type="UniPathway" id="UPA00077">
    <property type="reaction ID" value="UER00155"/>
</dbReference>
<evidence type="ECO:0000256" key="1">
    <source>
        <dbReference type="ARBA" id="ARBA00000012"/>
    </source>
</evidence>
<sequence length="469" mass="51622">MRRSTLNAHQPDAPDLSIHRTTAAQQSERSVAYISLGTNFGGDLRLGILESAILSIQKDVGLIDGCSCLYESLPGYDVVSGGKEVHDLTLPLHLNAVVRVTTEIKDPEVVLDALQAIEQQHGRDRSPTAVRLHRTLDLDLLFFQDREARSIQVNTKKLTLPHPRLHQRNFVLFPLCDIQPDLVHPNEGKTIKEFLLASLRKREEALSASSDDAGAVYTIDGNLAIPRRCFALNGHQLWTVKGGSEAAVSDTLRWIKEVMKKYRLEERTATNDSQLPAFAEGLLALKSFLLQEPKSPRLMGVLNVTPDSFSDGLKYYNNVEGAVKQAQQMMTDGAEIIDVGGEATNPFVQGEVSVQEEIQRVVPVIETLKKEIGENVFISVDTRRMPVADAAIAAGADVINDVSGGEADPSLLDFAVAKRFPLVVMHSRGTPKSMDGLAQYDDVVNEVAEYLTDKTNTLIRMGLPRYAYA</sequence>
<evidence type="ECO:0000256" key="11">
    <source>
        <dbReference type="ARBA" id="ARBA00022840"/>
    </source>
</evidence>
<name>U6M550_EIMMA</name>
<dbReference type="InterPro" id="IPR045031">
    <property type="entry name" value="DHP_synth-like"/>
</dbReference>
<dbReference type="SUPFAM" id="SSF51717">
    <property type="entry name" value="Dihydropteroate synthetase-like"/>
    <property type="match status" value="1"/>
</dbReference>
<dbReference type="InterPro" id="IPR006390">
    <property type="entry name" value="DHP_synth_dom"/>
</dbReference>
<evidence type="ECO:0000256" key="4">
    <source>
        <dbReference type="ARBA" id="ARBA00004763"/>
    </source>
</evidence>
<dbReference type="PROSITE" id="PS00793">
    <property type="entry name" value="DHPS_2"/>
    <property type="match status" value="1"/>
</dbReference>
<keyword evidence="8" id="KW-0479">Metal-binding</keyword>
<evidence type="ECO:0000256" key="10">
    <source>
        <dbReference type="ARBA" id="ARBA00022777"/>
    </source>
</evidence>
<dbReference type="PANTHER" id="PTHR20941">
    <property type="entry name" value="FOLATE SYNTHESIS PROTEINS"/>
    <property type="match status" value="1"/>
</dbReference>
<dbReference type="Proteomes" id="UP000030763">
    <property type="component" value="Unassembled WGS sequence"/>
</dbReference>
<organism evidence="16 17">
    <name type="scientific">Eimeria maxima</name>
    <name type="common">Coccidian parasite</name>
    <dbReference type="NCBI Taxonomy" id="5804"/>
    <lineage>
        <taxon>Eukaryota</taxon>
        <taxon>Sar</taxon>
        <taxon>Alveolata</taxon>
        <taxon>Apicomplexa</taxon>
        <taxon>Conoidasida</taxon>
        <taxon>Coccidia</taxon>
        <taxon>Eucoccidiorida</taxon>
        <taxon>Eimeriorina</taxon>
        <taxon>Eimeriidae</taxon>
        <taxon>Eimeria</taxon>
    </lineage>
</organism>
<dbReference type="GO" id="GO:0046656">
    <property type="term" value="P:folic acid biosynthetic process"/>
    <property type="evidence" value="ECO:0007669"/>
    <property type="project" value="UniProtKB-KW"/>
</dbReference>
<keyword evidence="13" id="KW-0289">Folate biosynthesis</keyword>
<dbReference type="Gene3D" id="3.30.70.560">
    <property type="entry name" value="7,8-Dihydro-6-hydroxymethylpterin-pyrophosphokinase HPPK"/>
    <property type="match status" value="1"/>
</dbReference>
<comment type="catalytic activity">
    <reaction evidence="1">
        <text>(7,8-dihydropterin-6-yl)methyl diphosphate + 4-aminobenzoate = 7,8-dihydropteroate + diphosphate</text>
        <dbReference type="Rhea" id="RHEA:19949"/>
        <dbReference type="ChEBI" id="CHEBI:17836"/>
        <dbReference type="ChEBI" id="CHEBI:17839"/>
        <dbReference type="ChEBI" id="CHEBI:33019"/>
        <dbReference type="ChEBI" id="CHEBI:72950"/>
        <dbReference type="EC" id="2.5.1.15"/>
    </reaction>
</comment>
<evidence type="ECO:0000256" key="13">
    <source>
        <dbReference type="ARBA" id="ARBA00022909"/>
    </source>
</evidence>
<keyword evidence="9" id="KW-0547">Nucleotide-binding</keyword>
<gene>
    <name evidence="16" type="ORF">EMWEY_00055780</name>
</gene>
<dbReference type="Pfam" id="PF01288">
    <property type="entry name" value="HPPK"/>
    <property type="match status" value="1"/>
</dbReference>
<evidence type="ECO:0000256" key="3">
    <source>
        <dbReference type="ARBA" id="ARBA00001946"/>
    </source>
</evidence>
<evidence type="ECO:0000256" key="2">
    <source>
        <dbReference type="ARBA" id="ARBA00000198"/>
    </source>
</evidence>
<dbReference type="CDD" id="cd00483">
    <property type="entry name" value="HPPK"/>
    <property type="match status" value="1"/>
</dbReference>
<dbReference type="AlphaFoldDB" id="U6M550"/>
<dbReference type="InterPro" id="IPR000550">
    <property type="entry name" value="Hppk"/>
</dbReference>
<comment type="pathway">
    <text evidence="5">Cofactor biosynthesis; tetrahydrofolate biosynthesis; 2-amino-4-hydroxy-6-hydroxymethyl-7,8-dihydropteridine diphosphate from 7,8-dihydroneopterin triphosphate: step 4/4.</text>
</comment>
<dbReference type="RefSeq" id="XP_013335794.1">
    <property type="nucleotide sequence ID" value="XM_013480340.1"/>
</dbReference>